<dbReference type="InterPro" id="IPR014710">
    <property type="entry name" value="RmlC-like_jellyroll"/>
</dbReference>
<dbReference type="RefSeq" id="WP_289413574.1">
    <property type="nucleotide sequence ID" value="NZ_JAQIBD010000002.1"/>
</dbReference>
<sequence length="247" mass="28334">MPSKAMEYKGMLVQRPKKKMGKADHGWLQSNFHFSFAEYYNPHNIHFGVLRVLNDDTIQPQSGFPTHPHRDMEIITYIISGELTHKDSMGNEERLGEGEVQYMSAGTGITHSEYNLHPDKTLKLLQIWIFPPEKNIEPLYGSYRFAKKDAHNTLLNIVSSQTGDAPIKIFQDVKIFISRLDKDRDFELILNQNRQIYFVLIEGSAEINGLIVQEGDGLEIVDEPQLIIKALSNAHFLFIEMPSSHEH</sequence>
<feature type="domain" description="Pirin N-terminal" evidence="3">
    <location>
        <begin position="17"/>
        <end position="129"/>
    </location>
</feature>
<organism evidence="5 6">
    <name type="scientific">Sulfurovum zhangzhouensis</name>
    <dbReference type="NCBI Taxonomy" id="3019067"/>
    <lineage>
        <taxon>Bacteria</taxon>
        <taxon>Pseudomonadati</taxon>
        <taxon>Campylobacterota</taxon>
        <taxon>Epsilonproteobacteria</taxon>
        <taxon>Campylobacterales</taxon>
        <taxon>Sulfurovaceae</taxon>
        <taxon>Sulfurovum</taxon>
    </lineage>
</organism>
<dbReference type="EMBL" id="JAQIBD010000002">
    <property type="protein sequence ID" value="MDM5271850.1"/>
    <property type="molecule type" value="Genomic_DNA"/>
</dbReference>
<evidence type="ECO:0000313" key="5">
    <source>
        <dbReference type="EMBL" id="MDM5271850.1"/>
    </source>
</evidence>
<dbReference type="InterPro" id="IPR003829">
    <property type="entry name" value="Pirin_N_dom"/>
</dbReference>
<reference evidence="5" key="1">
    <citation type="submission" date="2023-01" db="EMBL/GenBank/DDBJ databases">
        <title>Sulfurovum sp. zt1-1 genome assembly.</title>
        <authorList>
            <person name="Wang J."/>
        </authorList>
    </citation>
    <scope>NUCLEOTIDE SEQUENCE</scope>
    <source>
        <strain evidence="5">Zt1-1</strain>
    </source>
</reference>
<dbReference type="InterPro" id="IPR012093">
    <property type="entry name" value="Pirin"/>
</dbReference>
<dbReference type="CDD" id="cd02910">
    <property type="entry name" value="cupin_Yhhw_N"/>
    <property type="match status" value="1"/>
</dbReference>
<dbReference type="PANTHER" id="PTHR43212">
    <property type="entry name" value="QUERCETIN 2,3-DIOXYGENASE"/>
    <property type="match status" value="1"/>
</dbReference>
<dbReference type="PIRSF" id="PIRSF006232">
    <property type="entry name" value="Pirin"/>
    <property type="match status" value="1"/>
</dbReference>
<dbReference type="Proteomes" id="UP001169069">
    <property type="component" value="Unassembled WGS sequence"/>
</dbReference>
<feature type="domain" description="Quercetin 2,3-dioxygenase C-terminal cupin" evidence="4">
    <location>
        <begin position="157"/>
        <end position="241"/>
    </location>
</feature>
<dbReference type="SUPFAM" id="SSF51182">
    <property type="entry name" value="RmlC-like cupins"/>
    <property type="match status" value="1"/>
</dbReference>
<dbReference type="PANTHER" id="PTHR43212:SF3">
    <property type="entry name" value="QUERCETIN 2,3-DIOXYGENASE"/>
    <property type="match status" value="1"/>
</dbReference>
<keyword evidence="6" id="KW-1185">Reference proteome</keyword>
<dbReference type="Pfam" id="PF02678">
    <property type="entry name" value="Pirin"/>
    <property type="match status" value="1"/>
</dbReference>
<evidence type="ECO:0000259" key="4">
    <source>
        <dbReference type="Pfam" id="PF17954"/>
    </source>
</evidence>
<evidence type="ECO:0000256" key="1">
    <source>
        <dbReference type="ARBA" id="ARBA00008416"/>
    </source>
</evidence>
<dbReference type="Gene3D" id="2.60.120.10">
    <property type="entry name" value="Jelly Rolls"/>
    <property type="match status" value="2"/>
</dbReference>
<name>A0ABT7QYE6_9BACT</name>
<dbReference type="InterPro" id="IPR041602">
    <property type="entry name" value="Quercetinase_C"/>
</dbReference>
<evidence type="ECO:0000256" key="2">
    <source>
        <dbReference type="RuleBase" id="RU003457"/>
    </source>
</evidence>
<comment type="similarity">
    <text evidence="1 2">Belongs to the pirin family.</text>
</comment>
<gene>
    <name evidence="5" type="ORF">PGH07_06645</name>
</gene>
<evidence type="ECO:0000259" key="3">
    <source>
        <dbReference type="Pfam" id="PF02678"/>
    </source>
</evidence>
<protein>
    <submittedName>
        <fullName evidence="5">Pirin family protein</fullName>
    </submittedName>
</protein>
<accession>A0ABT7QYE6</accession>
<dbReference type="Pfam" id="PF17954">
    <property type="entry name" value="Pirin_C_2"/>
    <property type="match status" value="1"/>
</dbReference>
<proteinExistence type="inferred from homology"/>
<dbReference type="InterPro" id="IPR011051">
    <property type="entry name" value="RmlC_Cupin_sf"/>
</dbReference>
<comment type="caution">
    <text evidence="5">The sequence shown here is derived from an EMBL/GenBank/DDBJ whole genome shotgun (WGS) entry which is preliminary data.</text>
</comment>
<evidence type="ECO:0000313" key="6">
    <source>
        <dbReference type="Proteomes" id="UP001169069"/>
    </source>
</evidence>